<reference evidence="2" key="1">
    <citation type="submission" date="2020-04" db="EMBL/GenBank/DDBJ databases">
        <title>Genome Assembly and Annotation of Botryosphaeria dothidea sdau 11-99, a Latent Pathogen of Apple Fruit Ring Rot in China.</title>
        <authorList>
            <person name="Yu C."/>
            <person name="Diao Y."/>
            <person name="Lu Q."/>
            <person name="Zhao J."/>
            <person name="Cui S."/>
            <person name="Peng C."/>
            <person name="He B."/>
            <person name="Liu H."/>
        </authorList>
    </citation>
    <scope>NUCLEOTIDE SEQUENCE [LARGE SCALE GENOMIC DNA]</scope>
    <source>
        <strain evidence="2">Sdau11-99</strain>
    </source>
</reference>
<keyword evidence="3" id="KW-1185">Reference proteome</keyword>
<sequence>MSGESIGSWSPTLPHIKHHEPLALLLSPFGYDGDVSSEPFANPPEPSADNVTTTTVPELFVVPEAVEAPESTEVPEAVPVGQSRRATVVTDPDEAPQSTDGPEAVHVEQVPVGTAIIHESPVITQGERVRSGSSSPSSSSSSTTRPAEPASPIEVQRKSSVTFAGDHTANRSTTFVIQVPEEPQNESEGPIRRRSTTIKVVIEPANSSDERLVPARESPTHTLQVPSEQTVFATPADSTRTEAPQSILKNKTEQTSVASKQSKRDRIRALWRRLIAKIMQKKAERAARKVASGGS</sequence>
<feature type="compositionally biased region" description="Low complexity" evidence="1">
    <location>
        <begin position="131"/>
        <end position="142"/>
    </location>
</feature>
<dbReference type="OrthoDB" id="10643842at2759"/>
<evidence type="ECO:0000313" key="3">
    <source>
        <dbReference type="Proteomes" id="UP000572817"/>
    </source>
</evidence>
<comment type="caution">
    <text evidence="2">The sequence shown here is derived from an EMBL/GenBank/DDBJ whole genome shotgun (WGS) entry which is preliminary data.</text>
</comment>
<gene>
    <name evidence="2" type="ORF">GTA08_BOTSDO08824</name>
</gene>
<dbReference type="EMBL" id="WWBZ02000062">
    <property type="protein sequence ID" value="KAF4303514.1"/>
    <property type="molecule type" value="Genomic_DNA"/>
</dbReference>
<evidence type="ECO:0000256" key="1">
    <source>
        <dbReference type="SAM" id="MobiDB-lite"/>
    </source>
</evidence>
<accession>A0A8H4INI8</accession>
<feature type="region of interest" description="Disordered" evidence="1">
    <location>
        <begin position="118"/>
        <end position="264"/>
    </location>
</feature>
<feature type="region of interest" description="Disordered" evidence="1">
    <location>
        <begin position="64"/>
        <end position="105"/>
    </location>
</feature>
<feature type="compositionally biased region" description="Polar residues" evidence="1">
    <location>
        <begin position="220"/>
        <end position="260"/>
    </location>
</feature>
<protein>
    <submittedName>
        <fullName evidence="2">Uncharacterized protein</fullName>
    </submittedName>
</protein>
<dbReference type="AlphaFoldDB" id="A0A8H4INI8"/>
<proteinExistence type="predicted"/>
<name>A0A8H4INI8_9PEZI</name>
<evidence type="ECO:0000313" key="2">
    <source>
        <dbReference type="EMBL" id="KAF4303514.1"/>
    </source>
</evidence>
<dbReference type="Proteomes" id="UP000572817">
    <property type="component" value="Unassembled WGS sequence"/>
</dbReference>
<organism evidence="2 3">
    <name type="scientific">Botryosphaeria dothidea</name>
    <dbReference type="NCBI Taxonomy" id="55169"/>
    <lineage>
        <taxon>Eukaryota</taxon>
        <taxon>Fungi</taxon>
        <taxon>Dikarya</taxon>
        <taxon>Ascomycota</taxon>
        <taxon>Pezizomycotina</taxon>
        <taxon>Dothideomycetes</taxon>
        <taxon>Dothideomycetes incertae sedis</taxon>
        <taxon>Botryosphaeriales</taxon>
        <taxon>Botryosphaeriaceae</taxon>
        <taxon>Botryosphaeria</taxon>
    </lineage>
</organism>